<dbReference type="RefSeq" id="XP_033359139.1">
    <property type="nucleotide sequence ID" value="XM_033503248.1"/>
</dbReference>
<dbReference type="PANTHER" id="PTHR12162">
    <property type="entry name" value="NIBRIN-RELATED"/>
    <property type="match status" value="1"/>
</dbReference>
<dbReference type="Gene3D" id="2.60.200.20">
    <property type="match status" value="1"/>
</dbReference>
<comment type="similarity">
    <text evidence="7">Belongs to the Nibrin family.</text>
</comment>
<dbReference type="CDD" id="cd17741">
    <property type="entry name" value="BRCT_nibrin"/>
    <property type="match status" value="1"/>
</dbReference>
<evidence type="ECO:0000256" key="7">
    <source>
        <dbReference type="ARBA" id="ARBA00044757"/>
    </source>
</evidence>
<evidence type="ECO:0000256" key="4">
    <source>
        <dbReference type="ARBA" id="ARBA00022763"/>
    </source>
</evidence>
<dbReference type="Proteomes" id="UP000504631">
    <property type="component" value="Unplaced"/>
</dbReference>
<dbReference type="SUPFAM" id="SSF49879">
    <property type="entry name" value="SMAD/FHA domain"/>
    <property type="match status" value="1"/>
</dbReference>
<keyword evidence="6" id="KW-0539">Nucleus</keyword>
<feature type="domain" description="FHA" evidence="8">
    <location>
        <begin position="20"/>
        <end position="79"/>
    </location>
</feature>
<dbReference type="PANTHER" id="PTHR12162:SF0">
    <property type="entry name" value="NIBRIN"/>
    <property type="match status" value="1"/>
</dbReference>
<gene>
    <name evidence="10" type="primary">LOC117238380</name>
</gene>
<evidence type="ECO:0000256" key="1">
    <source>
        <dbReference type="ARBA" id="ARBA00004123"/>
    </source>
</evidence>
<dbReference type="InterPro" id="IPR032429">
    <property type="entry name" value="Nibrin_BRCT2"/>
</dbReference>
<reference evidence="10" key="1">
    <citation type="submission" date="2025-08" db="UniProtKB">
        <authorList>
            <consortium name="RefSeq"/>
        </authorList>
    </citation>
    <scope>IDENTIFICATION</scope>
    <source>
        <tissue evidence="10">Muscle</tissue>
    </source>
</reference>
<dbReference type="AlphaFoldDB" id="A0A6J3L4Y3"/>
<keyword evidence="3" id="KW-0158">Chromosome</keyword>
<dbReference type="GO" id="GO:0030870">
    <property type="term" value="C:Mre11 complex"/>
    <property type="evidence" value="ECO:0007669"/>
    <property type="project" value="InterPro"/>
</dbReference>
<dbReference type="SMART" id="SM00240">
    <property type="entry name" value="FHA"/>
    <property type="match status" value="1"/>
</dbReference>
<proteinExistence type="inferred from homology"/>
<name>A0A6J3L4Y3_9HYME</name>
<dbReference type="GO" id="GO:0000724">
    <property type="term" value="P:double-strand break repair via homologous recombination"/>
    <property type="evidence" value="ECO:0007669"/>
    <property type="project" value="TreeGrafter"/>
</dbReference>
<organism evidence="9 10">
    <name type="scientific">Bombus vosnesenskii</name>
    <dbReference type="NCBI Taxonomy" id="207650"/>
    <lineage>
        <taxon>Eukaryota</taxon>
        <taxon>Metazoa</taxon>
        <taxon>Ecdysozoa</taxon>
        <taxon>Arthropoda</taxon>
        <taxon>Hexapoda</taxon>
        <taxon>Insecta</taxon>
        <taxon>Pterygota</taxon>
        <taxon>Neoptera</taxon>
        <taxon>Endopterygota</taxon>
        <taxon>Hymenoptera</taxon>
        <taxon>Apocrita</taxon>
        <taxon>Aculeata</taxon>
        <taxon>Apoidea</taxon>
        <taxon>Anthophila</taxon>
        <taxon>Apidae</taxon>
        <taxon>Bombus</taxon>
        <taxon>Pyrobombus</taxon>
    </lineage>
</organism>
<dbReference type="Pfam" id="PF00498">
    <property type="entry name" value="FHA"/>
    <property type="match status" value="1"/>
</dbReference>
<keyword evidence="4" id="KW-0227">DNA damage</keyword>
<evidence type="ECO:0000256" key="2">
    <source>
        <dbReference type="ARBA" id="ARBA00004286"/>
    </source>
</evidence>
<dbReference type="InterPro" id="IPR040227">
    <property type="entry name" value="Nibrin-rel"/>
</dbReference>
<evidence type="ECO:0000313" key="9">
    <source>
        <dbReference type="Proteomes" id="UP000504631"/>
    </source>
</evidence>
<dbReference type="GO" id="GO:0003684">
    <property type="term" value="F:damaged DNA binding"/>
    <property type="evidence" value="ECO:0007669"/>
    <property type="project" value="TreeGrafter"/>
</dbReference>
<evidence type="ECO:0000313" key="10">
    <source>
        <dbReference type="RefSeq" id="XP_033359139.1"/>
    </source>
</evidence>
<dbReference type="InterPro" id="IPR043014">
    <property type="entry name" value="Nibrin_BRCT2_sf"/>
</dbReference>
<dbReference type="InterPro" id="IPR000253">
    <property type="entry name" value="FHA_dom"/>
</dbReference>
<evidence type="ECO:0000259" key="8">
    <source>
        <dbReference type="PROSITE" id="PS50006"/>
    </source>
</evidence>
<keyword evidence="5" id="KW-0234">DNA repair</keyword>
<accession>A0A6J3L4Y3</accession>
<comment type="subcellular location">
    <subcellularLocation>
        <location evidence="2">Chromosome</location>
    </subcellularLocation>
    <subcellularLocation>
        <location evidence="1">Nucleus</location>
    </subcellularLocation>
</comment>
<dbReference type="GO" id="GO:0007095">
    <property type="term" value="P:mitotic G2 DNA damage checkpoint signaling"/>
    <property type="evidence" value="ECO:0007669"/>
    <property type="project" value="InterPro"/>
</dbReference>
<protein>
    <submittedName>
        <fullName evidence="10">Uncharacterized protein LOC117238380</fullName>
    </submittedName>
</protein>
<dbReference type="PROSITE" id="PS50006">
    <property type="entry name" value="FHA_DOMAIN"/>
    <property type="match status" value="1"/>
</dbReference>
<dbReference type="Pfam" id="PF16508">
    <property type="entry name" value="NIBRIN_BRCT_II"/>
    <property type="match status" value="1"/>
</dbReference>
<dbReference type="GeneID" id="117238380"/>
<evidence type="ECO:0000256" key="3">
    <source>
        <dbReference type="ARBA" id="ARBA00022454"/>
    </source>
</evidence>
<dbReference type="FunFam" id="3.40.50.10980:FF:000001">
    <property type="entry name" value="Nibrin"/>
    <property type="match status" value="1"/>
</dbReference>
<sequence>MWYLVNEQGVRIYLKPNQETLIGRKKADIVLPNDKSISKEHASISVTKLEEIRSTEPTSICKLKDLKSKYGTFILHERDIIQLTETGCILKHQDTIRFGLQNHVFKVINVPIITTVSTLCDNEIERLKQLMEEIDGVIITDSDWRRASTYLTVGNAILTLKLASAMASALPIVTMKYWDEVKSAIDNGQQLPDTNNFVPPISEPLIAKKKVLISPNKKRTTLFENLTFIHFSTTQYRKYKKIIRIAGGIPQLFERVSLTTTEFCSPNVIVLQYSDNDSTQITENIFCTYHSIQQALKANNYRMIAEVEICLAILHCSTEKYCNPMYKFAKLLKRSERKNDSCEILNLDTQDETAKVSALPTSSFSISTPVKHRIIPETLDISQEPLPNVSGVVIQPTEEQKYNKIQCIRKTPNDTSATENVQVTRSRVISNVSATTSMKIRQRVIPETLNSISSQESQSDVHYIFTQPTGTQRYNEIQCIKETPTDTSATVKNVQVTQPKEISNLSKTTFVKVRQCVIPETLSSISSQELQSNSNFADTQPTRKQKCNKLQYIDETPNDASATEASMQDIRSNENNSTFSNMFSQIIRYSNHDNQNLHKHGNIQDKRQSKEVIILSDDEIELKPVQQNKNNNTNSNKDFIHNTLNNIFKTSNSRDENRQMQQTARLTDNRIAAANLKEMCEVDKKIELKNVRPVTLEVEKKHNKETTCSKNSITPHTTEPLNAPEDSFICSVETEKRKHKAQNVISSALKSNSSLRAHPNFKVFKKIPAIVPQKRIKIDNMYVWNKYNTTNENLC</sequence>
<dbReference type="GO" id="GO:0005694">
    <property type="term" value="C:chromosome"/>
    <property type="evidence" value="ECO:0007669"/>
    <property type="project" value="UniProtKB-SubCell"/>
</dbReference>
<dbReference type="InterPro" id="IPR036420">
    <property type="entry name" value="BRCT_dom_sf"/>
</dbReference>
<dbReference type="Gene3D" id="3.40.50.10190">
    <property type="entry name" value="BRCT domain"/>
    <property type="match status" value="1"/>
</dbReference>
<dbReference type="CTD" id="44259"/>
<keyword evidence="9" id="KW-1185">Reference proteome</keyword>
<dbReference type="InterPro" id="IPR008984">
    <property type="entry name" value="SMAD_FHA_dom_sf"/>
</dbReference>
<dbReference type="KEGG" id="bvk:117238380"/>
<dbReference type="Gene3D" id="3.40.50.10980">
    <property type="entry name" value="Nibrin, BRCT2 domain"/>
    <property type="match status" value="1"/>
</dbReference>
<evidence type="ECO:0000256" key="5">
    <source>
        <dbReference type="ARBA" id="ARBA00023204"/>
    </source>
</evidence>
<dbReference type="CDD" id="cd22667">
    <property type="entry name" value="FHA_NBN"/>
    <property type="match status" value="1"/>
</dbReference>
<evidence type="ECO:0000256" key="6">
    <source>
        <dbReference type="ARBA" id="ARBA00023242"/>
    </source>
</evidence>